<keyword evidence="1" id="KW-0472">Membrane</keyword>
<name>E0RUK1_BUTPB</name>
<feature type="transmembrane region" description="Helical" evidence="1">
    <location>
        <begin position="76"/>
        <end position="97"/>
    </location>
</feature>
<dbReference type="HOGENOM" id="CLU_040024_0_0_9"/>
<dbReference type="eggNOG" id="COG1645">
    <property type="taxonomic scope" value="Bacteria"/>
</dbReference>
<gene>
    <name evidence="4" type="ordered locus">bpr_I1304</name>
</gene>
<evidence type="ECO:0000256" key="1">
    <source>
        <dbReference type="SAM" id="Phobius"/>
    </source>
</evidence>
<dbReference type="EMBL" id="CP001810">
    <property type="protein sequence ID" value="ADL34042.1"/>
    <property type="molecule type" value="Genomic_DNA"/>
</dbReference>
<dbReference type="InterPro" id="IPR011990">
    <property type="entry name" value="TPR-like_helical_dom_sf"/>
</dbReference>
<protein>
    <submittedName>
        <fullName evidence="4">TPR domain-containing protein</fullName>
    </submittedName>
</protein>
<dbReference type="InterPro" id="IPR059177">
    <property type="entry name" value="GH29D-like_dom"/>
</dbReference>
<evidence type="ECO:0000313" key="5">
    <source>
        <dbReference type="Proteomes" id="UP000001299"/>
    </source>
</evidence>
<dbReference type="STRING" id="515622.bpr_I1304"/>
<feature type="domain" description="GH29D-like beta-sandwich" evidence="3">
    <location>
        <begin position="309"/>
        <end position="373"/>
    </location>
</feature>
<keyword evidence="5" id="KW-1185">Reference proteome</keyword>
<sequence>MKCPNCGFDIPEGHMYCDNCGTEIKIVPEFEPEVENEINETLSSVADELNKEDRLREEKIKRRREFFEKINKRRPVILACFGTLLVFLIGITLFTLFSNKSSYYYIRKADKARSLGNSERAIEYLLEGNANLPENTDLIYRLSDYYLEMGDTDKAVEALKKITESGHFSEEKVVAAYESMISIYEQDQSYDKISELLSATDNPATAALRDKFIPAAPQMGVAGGEYDDIVIVALLPQSQNDGEVTYYTVNDGDPSELSILYENEIVLDEEGEYTIKAATFNRYGISSQVTSETYVINKGVPSPPEIMEPSGDYAQNTMIVAVADAGCTIFYTTDGSDPTIDSKQYISPITMPVGTSHYKFVAINDEGMMSEIVERDYHLVFTRLISKEQAVNSLVATLVRLDILLDNTGKVRGIEGHNEYIYNSEIEIEGAGEYYVVVENHVSNEGISTPTGLLYAVNTHDGSVNRLGYDSSGKYTLIKISNR</sequence>
<dbReference type="Gene3D" id="1.25.40.10">
    <property type="entry name" value="Tetratricopeptide repeat domain"/>
    <property type="match status" value="1"/>
</dbReference>
<dbReference type="Pfam" id="PF13287">
    <property type="entry name" value="Fn3_assoc"/>
    <property type="match status" value="1"/>
</dbReference>
<evidence type="ECO:0000259" key="2">
    <source>
        <dbReference type="Pfam" id="PF13240"/>
    </source>
</evidence>
<dbReference type="Pfam" id="PF13240">
    <property type="entry name" value="Zn_Ribbon_1"/>
    <property type="match status" value="1"/>
</dbReference>
<proteinExistence type="predicted"/>
<accession>E0RUK1</accession>
<keyword evidence="1" id="KW-0812">Transmembrane</keyword>
<dbReference type="InterPro" id="IPR026876">
    <property type="entry name" value="Fn3_assoc_repeat"/>
</dbReference>
<evidence type="ECO:0000313" key="4">
    <source>
        <dbReference type="EMBL" id="ADL34042.1"/>
    </source>
</evidence>
<dbReference type="eggNOG" id="COG0457">
    <property type="taxonomic scope" value="Bacteria"/>
</dbReference>
<keyword evidence="1" id="KW-1133">Transmembrane helix</keyword>
<dbReference type="Proteomes" id="UP000001299">
    <property type="component" value="Chromosome 1"/>
</dbReference>
<organism evidence="4 5">
    <name type="scientific">Butyrivibrio proteoclasticus (strain ATCC 51982 / DSM 14932 / B316)</name>
    <name type="common">Clostridium proteoclasticum</name>
    <dbReference type="NCBI Taxonomy" id="515622"/>
    <lineage>
        <taxon>Bacteria</taxon>
        <taxon>Bacillati</taxon>
        <taxon>Bacillota</taxon>
        <taxon>Clostridia</taxon>
        <taxon>Lachnospirales</taxon>
        <taxon>Lachnospiraceae</taxon>
        <taxon>Butyrivibrio</taxon>
    </lineage>
</organism>
<dbReference type="InterPro" id="IPR026870">
    <property type="entry name" value="Zinc_ribbon_dom"/>
</dbReference>
<feature type="domain" description="Zinc-ribbon" evidence="2">
    <location>
        <begin position="2"/>
        <end position="23"/>
    </location>
</feature>
<dbReference type="AlphaFoldDB" id="E0RUK1"/>
<dbReference type="Pfam" id="PF13290">
    <property type="entry name" value="CHB_HEX_C_1"/>
    <property type="match status" value="1"/>
</dbReference>
<reference evidence="4 5" key="1">
    <citation type="journal article" date="2010" name="PLoS ONE">
        <title>The glycobiome of the rumen bacterium Butyrivibrio proteoclasticus B316(T) highlights adaptation to a polysaccharide-rich environment.</title>
        <authorList>
            <person name="Kelly W.J."/>
            <person name="Leahy S.C."/>
            <person name="Altermann E."/>
            <person name="Yeoman C.J."/>
            <person name="Dunne J.C."/>
            <person name="Kong Z."/>
            <person name="Pacheco D.M."/>
            <person name="Li D."/>
            <person name="Noel S.J."/>
            <person name="Moon C.D."/>
            <person name="Cookson A.L."/>
            <person name="Attwood G.T."/>
        </authorList>
    </citation>
    <scope>NUCLEOTIDE SEQUENCE [LARGE SCALE GENOMIC DNA]</scope>
    <source>
        <strain evidence="5">ATCC 51982 / DSM 14932 / B316</strain>
    </source>
</reference>
<evidence type="ECO:0000259" key="3">
    <source>
        <dbReference type="Pfam" id="PF13290"/>
    </source>
</evidence>
<dbReference type="RefSeq" id="WP_013280696.1">
    <property type="nucleotide sequence ID" value="NC_014387.1"/>
</dbReference>
<dbReference type="KEGG" id="bpb:bpr_I1304"/>
<dbReference type="SUPFAM" id="SSF48452">
    <property type="entry name" value="TPR-like"/>
    <property type="match status" value="1"/>
</dbReference>